<reference evidence="1" key="2">
    <citation type="submission" date="2020-09" db="EMBL/GenBank/DDBJ databases">
        <authorList>
            <person name="Sun Q."/>
            <person name="Kim S."/>
        </authorList>
    </citation>
    <scope>NUCLEOTIDE SEQUENCE</scope>
    <source>
        <strain evidence="1">KCTC 32296</strain>
    </source>
</reference>
<organism evidence="1 2">
    <name type="scientific">Asticcacaulis endophyticus</name>
    <dbReference type="NCBI Taxonomy" id="1395890"/>
    <lineage>
        <taxon>Bacteria</taxon>
        <taxon>Pseudomonadati</taxon>
        <taxon>Pseudomonadota</taxon>
        <taxon>Alphaproteobacteria</taxon>
        <taxon>Caulobacterales</taxon>
        <taxon>Caulobacteraceae</taxon>
        <taxon>Asticcacaulis</taxon>
    </lineage>
</organism>
<reference evidence="1" key="1">
    <citation type="journal article" date="2014" name="Int. J. Syst. Evol. Microbiol.">
        <title>Complete genome sequence of Corynebacterium casei LMG S-19264T (=DSM 44701T), isolated from a smear-ripened cheese.</title>
        <authorList>
            <consortium name="US DOE Joint Genome Institute (JGI-PGF)"/>
            <person name="Walter F."/>
            <person name="Albersmeier A."/>
            <person name="Kalinowski J."/>
            <person name="Ruckert C."/>
        </authorList>
    </citation>
    <scope>NUCLEOTIDE SEQUENCE</scope>
    <source>
        <strain evidence="1">KCTC 32296</strain>
    </source>
</reference>
<gene>
    <name evidence="1" type="primary">mopJ</name>
    <name evidence="1" type="ORF">GCM10011273_01190</name>
</gene>
<dbReference type="Pfam" id="PF07310">
    <property type="entry name" value="PAS_5"/>
    <property type="match status" value="1"/>
</dbReference>
<dbReference type="EMBL" id="BMZB01000001">
    <property type="protein sequence ID" value="GGZ20370.1"/>
    <property type="molecule type" value="Genomic_DNA"/>
</dbReference>
<accession>A0A918UMC6</accession>
<dbReference type="InterPro" id="IPR009922">
    <property type="entry name" value="DUF1457"/>
</dbReference>
<name>A0A918UMC6_9CAUL</name>
<sequence>MARFVMAGIAAEMASALRGHEDIFRYWKGLRKPGRLPARADIDPCALRKLLPTISLIDVSDSYPADDRHILPPEAFRQRLAGTELFSAYGTEITGKTFDEIYTINEAMYWAEELSLVATTRKPNVGLHSMAWRGARGLSLFWLRLPLASDGVKVDMILGHDAMIGRLEAPTSGIRAA</sequence>
<dbReference type="AlphaFoldDB" id="A0A918UMC6"/>
<proteinExistence type="predicted"/>
<comment type="caution">
    <text evidence="1">The sequence shown here is derived from an EMBL/GenBank/DDBJ whole genome shotgun (WGS) entry which is preliminary data.</text>
</comment>
<dbReference type="Proteomes" id="UP000662572">
    <property type="component" value="Unassembled WGS sequence"/>
</dbReference>
<keyword evidence="2" id="KW-1185">Reference proteome</keyword>
<protein>
    <submittedName>
        <fullName evidence="1">PAS domain-containing protein</fullName>
    </submittedName>
</protein>
<evidence type="ECO:0000313" key="2">
    <source>
        <dbReference type="Proteomes" id="UP000662572"/>
    </source>
</evidence>
<evidence type="ECO:0000313" key="1">
    <source>
        <dbReference type="EMBL" id="GGZ20370.1"/>
    </source>
</evidence>